<feature type="region of interest" description="Disordered" evidence="1">
    <location>
        <begin position="302"/>
        <end position="325"/>
    </location>
</feature>
<dbReference type="Pfam" id="PF07070">
    <property type="entry name" value="Spo0M"/>
    <property type="match status" value="1"/>
</dbReference>
<dbReference type="EMBL" id="JAAXPG010000015">
    <property type="protein sequence ID" value="NKY99257.1"/>
    <property type="molecule type" value="Genomic_DNA"/>
</dbReference>
<organism evidence="2 3">
    <name type="scientific">Nocardiopsis alborubida</name>
    <dbReference type="NCBI Taxonomy" id="146802"/>
    <lineage>
        <taxon>Bacteria</taxon>
        <taxon>Bacillati</taxon>
        <taxon>Actinomycetota</taxon>
        <taxon>Actinomycetes</taxon>
        <taxon>Streptosporangiales</taxon>
        <taxon>Nocardiopsidaceae</taxon>
        <taxon>Nocardiopsis</taxon>
    </lineage>
</organism>
<dbReference type="RefSeq" id="WP_061079154.1">
    <property type="nucleotide sequence ID" value="NZ_JAAXPG010000015.1"/>
</dbReference>
<name>A0A7X6MEE6_9ACTN</name>
<keyword evidence="3" id="KW-1185">Reference proteome</keyword>
<gene>
    <name evidence="2" type="ORF">HGB44_16530</name>
</gene>
<evidence type="ECO:0000256" key="1">
    <source>
        <dbReference type="SAM" id="MobiDB-lite"/>
    </source>
</evidence>
<dbReference type="Proteomes" id="UP000553209">
    <property type="component" value="Unassembled WGS sequence"/>
</dbReference>
<sequence length="325" mass="34037">MVLKRLLAAFGADGPTVDTVLPHPHTRPGDLLEGSVELTGGGSRTDIAEIVLVLVVQTEDEEGEATGGAECTRVPVAAGVSLDAGEHLSIPFSHPIPWQAPVTEAGGSPLPGVSAGLRTEVVVDGAADKGDLDRVHIHPLPVQERVLEAMLRLGAVFAGVRVEGGPPPGPHEEAAFLQTLVFHPSEHHAHEVGEVEVLFAADPAGVAVGFFFDRHAEGFSEGAAPSWFRAEHSNADHTDWTRAVDEWIGQALYRRRGFSGHPGHEEEQEGGGMLGAVGGVALGVAGGLAAGYVAAEVVDEIGDAFEGDEEEPEEAEEVEEVEEVE</sequence>
<dbReference type="PANTHER" id="PTHR40053">
    <property type="entry name" value="SPORULATION-CONTROL PROTEIN SPO0M"/>
    <property type="match status" value="1"/>
</dbReference>
<dbReference type="InterPro" id="IPR009776">
    <property type="entry name" value="Spore_0_M"/>
</dbReference>
<reference evidence="2 3" key="1">
    <citation type="submission" date="2020-04" db="EMBL/GenBank/DDBJ databases">
        <title>MicrobeNet Type strains.</title>
        <authorList>
            <person name="Nicholson A.C."/>
        </authorList>
    </citation>
    <scope>NUCLEOTIDE SEQUENCE [LARGE SCALE GENOMIC DNA]</scope>
    <source>
        <strain evidence="2 3">ATCC 23612</strain>
    </source>
</reference>
<evidence type="ECO:0000313" key="3">
    <source>
        <dbReference type="Proteomes" id="UP000553209"/>
    </source>
</evidence>
<proteinExistence type="predicted"/>
<comment type="caution">
    <text evidence="2">The sequence shown here is derived from an EMBL/GenBank/DDBJ whole genome shotgun (WGS) entry which is preliminary data.</text>
</comment>
<evidence type="ECO:0000313" key="2">
    <source>
        <dbReference type="EMBL" id="NKY99257.1"/>
    </source>
</evidence>
<protein>
    <submittedName>
        <fullName evidence="2">Sporulation protein</fullName>
    </submittedName>
</protein>
<dbReference type="PANTHER" id="PTHR40053:SF1">
    <property type="entry name" value="SPORULATION-CONTROL PROTEIN SPO0M"/>
    <property type="match status" value="1"/>
</dbReference>
<accession>A0A7X6MEE6</accession>
<dbReference type="AlphaFoldDB" id="A0A7X6MEE6"/>